<evidence type="ECO:0000256" key="1">
    <source>
        <dbReference type="SAM" id="MobiDB-lite"/>
    </source>
</evidence>
<dbReference type="AlphaFoldDB" id="G0USF6"/>
<protein>
    <recommendedName>
        <fullName evidence="3">Succinate dehydrogenase subunit</fullName>
    </recommendedName>
</protein>
<dbReference type="VEuPathDB" id="TriTrypDB:TcIL3000_8_5410"/>
<dbReference type="EMBL" id="HE575321">
    <property type="protein sequence ID" value="CCC92319.1"/>
    <property type="molecule type" value="Genomic_DNA"/>
</dbReference>
<gene>
    <name evidence="2" type="ORF">TCIL3000_8_5410</name>
</gene>
<name>G0USF6_TRYCI</name>
<evidence type="ECO:0000313" key="2">
    <source>
        <dbReference type="EMBL" id="CCC92319.1"/>
    </source>
</evidence>
<accession>G0USF6</accession>
<feature type="compositionally biased region" description="Basic and acidic residues" evidence="1">
    <location>
        <begin position="309"/>
        <end position="321"/>
    </location>
</feature>
<sequence>MRRFASIFRAGFYLPRFVASAAVIRNAPPAAAPVPLGIPVTNEDVAQVFQVPSNLVEGSCRPAELLFTQMDLVRARFAPLIATLGPDEDVTKIAAEVRQAKLENSDLEKAGAASLPVVSGAKETFRTTAWKSVREMLTFYEEVMLPVRVKREEFKLHELNSFHIKDDLKRGLSAFKQDYLDKQKARLIEVEGEMKACQNFISEVGASSFDTDICNDIANILRVCGERNPYAHRLALQVLEDMSLVGVPFNDITTKILSAAVFSDGALEDSALLFTLLEYPERGEVSVSTAPIEQIADETLKVISSRHHTPLDDGRQLRQSDTHPCLQRSLE</sequence>
<feature type="region of interest" description="Disordered" evidence="1">
    <location>
        <begin position="309"/>
        <end position="331"/>
    </location>
</feature>
<organism evidence="2">
    <name type="scientific">Trypanosoma congolense (strain IL3000)</name>
    <dbReference type="NCBI Taxonomy" id="1068625"/>
    <lineage>
        <taxon>Eukaryota</taxon>
        <taxon>Discoba</taxon>
        <taxon>Euglenozoa</taxon>
        <taxon>Kinetoplastea</taxon>
        <taxon>Metakinetoplastina</taxon>
        <taxon>Trypanosomatida</taxon>
        <taxon>Trypanosomatidae</taxon>
        <taxon>Trypanosoma</taxon>
        <taxon>Nannomonas</taxon>
    </lineage>
</organism>
<proteinExistence type="predicted"/>
<reference evidence="2" key="1">
    <citation type="journal article" date="2012" name="Proc. Natl. Acad. Sci. U.S.A.">
        <title>Antigenic diversity is generated by distinct evolutionary mechanisms in African trypanosome species.</title>
        <authorList>
            <person name="Jackson A.P."/>
            <person name="Berry A."/>
            <person name="Aslett M."/>
            <person name="Allison H.C."/>
            <person name="Burton P."/>
            <person name="Vavrova-Anderson J."/>
            <person name="Brown R."/>
            <person name="Browne H."/>
            <person name="Corton N."/>
            <person name="Hauser H."/>
            <person name="Gamble J."/>
            <person name="Gilderthorp R."/>
            <person name="Marcello L."/>
            <person name="McQuillan J."/>
            <person name="Otto T.D."/>
            <person name="Quail M.A."/>
            <person name="Sanders M.J."/>
            <person name="van Tonder A."/>
            <person name="Ginger M.L."/>
            <person name="Field M.C."/>
            <person name="Barry J.D."/>
            <person name="Hertz-Fowler C."/>
            <person name="Berriman M."/>
        </authorList>
    </citation>
    <scope>NUCLEOTIDE SEQUENCE</scope>
    <source>
        <strain evidence="2">IL3000</strain>
    </source>
</reference>
<evidence type="ECO:0008006" key="3">
    <source>
        <dbReference type="Google" id="ProtNLM"/>
    </source>
</evidence>